<reference evidence="18 19" key="1">
    <citation type="submission" date="2016-10" db="EMBL/GenBank/DDBJ databases">
        <authorList>
            <person name="de Groot N.N."/>
        </authorList>
    </citation>
    <scope>NUCLEOTIDE SEQUENCE [LARGE SCALE GENOMIC DNA]</scope>
    <source>
        <strain evidence="18 19">CGMCC 4.2022</strain>
    </source>
</reference>
<keyword evidence="4" id="KW-0645">Protease</keyword>
<dbReference type="PANTHER" id="PTHR32282">
    <property type="entry name" value="BINDING PROTEIN TRANSPEPTIDASE, PUTATIVE-RELATED"/>
    <property type="match status" value="1"/>
</dbReference>
<feature type="region of interest" description="Disordered" evidence="14">
    <location>
        <begin position="418"/>
        <end position="441"/>
    </location>
</feature>
<evidence type="ECO:0000313" key="18">
    <source>
        <dbReference type="EMBL" id="SDO04926.1"/>
    </source>
</evidence>
<dbReference type="GO" id="GO:0006508">
    <property type="term" value="P:proteolysis"/>
    <property type="evidence" value="ECO:0007669"/>
    <property type="project" value="UniProtKB-KW"/>
</dbReference>
<dbReference type="SUPFAM" id="SSF53955">
    <property type="entry name" value="Lysozyme-like"/>
    <property type="match status" value="1"/>
</dbReference>
<dbReference type="InterPro" id="IPR036950">
    <property type="entry name" value="PBP_transglycosylase"/>
</dbReference>
<dbReference type="Gene3D" id="1.10.3810.10">
    <property type="entry name" value="Biosynthetic peptidoglycan transglycosylase-like"/>
    <property type="match status" value="1"/>
</dbReference>
<keyword evidence="3 18" id="KW-0121">Carboxypeptidase</keyword>
<keyword evidence="6" id="KW-0808">Transferase</keyword>
<dbReference type="STRING" id="310781.SAMN05216259_10779"/>
<dbReference type="GO" id="GO:0009252">
    <property type="term" value="P:peptidoglycan biosynthetic process"/>
    <property type="evidence" value="ECO:0007669"/>
    <property type="project" value="UniProtKB-KW"/>
</dbReference>
<evidence type="ECO:0000256" key="12">
    <source>
        <dbReference type="ARBA" id="ARBA00034000"/>
    </source>
</evidence>
<dbReference type="AlphaFoldDB" id="A0A1H0GDI1"/>
<keyword evidence="19" id="KW-1185">Reference proteome</keyword>
<evidence type="ECO:0000313" key="19">
    <source>
        <dbReference type="Proteomes" id="UP000199341"/>
    </source>
</evidence>
<dbReference type="EMBL" id="FNIE01000007">
    <property type="protein sequence ID" value="SDO04926.1"/>
    <property type="molecule type" value="Genomic_DNA"/>
</dbReference>
<name>A0A1H0GDI1_9ACTN</name>
<keyword evidence="11" id="KW-0961">Cell wall biogenesis/degradation</keyword>
<dbReference type="GO" id="GO:0008360">
    <property type="term" value="P:regulation of cell shape"/>
    <property type="evidence" value="ECO:0007669"/>
    <property type="project" value="UniProtKB-KW"/>
</dbReference>
<dbReference type="GO" id="GO:0071555">
    <property type="term" value="P:cell wall organization"/>
    <property type="evidence" value="ECO:0007669"/>
    <property type="project" value="UniProtKB-KW"/>
</dbReference>
<feature type="compositionally biased region" description="Low complexity" evidence="14">
    <location>
        <begin position="697"/>
        <end position="720"/>
    </location>
</feature>
<dbReference type="Pfam" id="PF00912">
    <property type="entry name" value="Transgly"/>
    <property type="match status" value="1"/>
</dbReference>
<keyword evidence="15" id="KW-0812">Transmembrane</keyword>
<dbReference type="InterPro" id="IPR023346">
    <property type="entry name" value="Lysozyme-like_dom_sf"/>
</dbReference>
<gene>
    <name evidence="18" type="ORF">SAMN05216259_10779</name>
</gene>
<feature type="domain" description="Penicillin-binding protein transpeptidase" evidence="16">
    <location>
        <begin position="372"/>
        <end position="639"/>
    </location>
</feature>
<keyword evidence="5" id="KW-0328">Glycosyltransferase</keyword>
<dbReference type="OrthoDB" id="8865355at2"/>
<feature type="region of interest" description="Disordered" evidence="14">
    <location>
        <begin position="689"/>
        <end position="788"/>
    </location>
</feature>
<sequence length="788" mass="82758">MSDDPSRTAAGGAYGAPAGQGGWGPHPTLTDRPGRPRRTGLRRLLPTWRMALGGGLTLLLLLIGAFFAGYALVNIPDANAAAVAQNNVYYYADGKTEISRDGAVNRQNVTLAEVSKTAQYATLAAEDRNFYHESAVSPKSMLRAAWNTATGKGKQSGSTITQQYVKNYYLNQNQTASRKVKEFFISIKLDRNESKDQILEGYLNTSYYGRNAYGIQAAAQAYFDKNAADLTTAEGAYLATLLNAPSEYDLAAHPENAPAAKARWNYVLNGMVKEHWLTPAQRAATAFPKIGAPKATASKAGQRGYIIEAVNNYLTSHHIVDADALRRGGYRIVTTIQKPKEDAFVKAAQDDVYDKLGHAKADKYVRAGGASIDPATGDVVALYGGIDYTKQYVSSATNRTYQPGSTFKPVIFTSALQNDSRTQDGQPIRPTTIYNGDSGRQVQGPNGPVGYHPANEDDVDYGDITVTEAMDKSVNAVFAQMAQDVGTAKVIDTAHDLGMPPEVDIPQTPAMALGAFGQDSAKNQSASPLDMAQVYATLADHGKQIPYSLVAKVTKDGHDLGLPRRDPVQAVPRTAADTTTAMLESVVDNPGGTAAVASDSGWPAAAKTGTADSDKAAWFAGYTPKLATVVAVFGMNPANGAQEPLYGALHQDRVNGGGPPGQVWADYTASALRDVPTTDFDLDLAQGAQTEAPSDEPGSTPTDTGSPSTTGTPPTGSQPPSSTPPSTPPSGSGTPSTPPTGTTPPVESSPPPVGEPTDTVGPLGAPPNDPNPPDGRGSAQDAANAFPP</sequence>
<dbReference type="InterPro" id="IPR012338">
    <property type="entry name" value="Beta-lactam/transpept-like"/>
</dbReference>
<evidence type="ECO:0000256" key="14">
    <source>
        <dbReference type="SAM" id="MobiDB-lite"/>
    </source>
</evidence>
<keyword evidence="10" id="KW-0511">Multifunctional enzyme</keyword>
<evidence type="ECO:0000256" key="2">
    <source>
        <dbReference type="ARBA" id="ARBA00007739"/>
    </source>
</evidence>
<dbReference type="RefSeq" id="WP_093785294.1">
    <property type="nucleotide sequence ID" value="NZ_FNIE01000007.1"/>
</dbReference>
<evidence type="ECO:0000256" key="3">
    <source>
        <dbReference type="ARBA" id="ARBA00022645"/>
    </source>
</evidence>
<evidence type="ECO:0000256" key="8">
    <source>
        <dbReference type="ARBA" id="ARBA00022960"/>
    </source>
</evidence>
<evidence type="ECO:0000256" key="7">
    <source>
        <dbReference type="ARBA" id="ARBA00022801"/>
    </source>
</evidence>
<comment type="catalytic activity">
    <reaction evidence="13">
        <text>[GlcNAc-(1-&gt;4)-Mur2Ac(oyl-L-Ala-gamma-D-Glu-L-Lys-D-Ala-D-Ala)](n)-di-trans,octa-cis-undecaprenyl diphosphate + beta-D-GlcNAc-(1-&gt;4)-Mur2Ac(oyl-L-Ala-gamma-D-Glu-L-Lys-D-Ala-D-Ala)-di-trans,octa-cis-undecaprenyl diphosphate = [GlcNAc-(1-&gt;4)-Mur2Ac(oyl-L-Ala-gamma-D-Glu-L-Lys-D-Ala-D-Ala)](n+1)-di-trans,octa-cis-undecaprenyl diphosphate + di-trans,octa-cis-undecaprenyl diphosphate + H(+)</text>
        <dbReference type="Rhea" id="RHEA:23708"/>
        <dbReference type="Rhea" id="RHEA-COMP:9602"/>
        <dbReference type="Rhea" id="RHEA-COMP:9603"/>
        <dbReference type="ChEBI" id="CHEBI:15378"/>
        <dbReference type="ChEBI" id="CHEBI:58405"/>
        <dbReference type="ChEBI" id="CHEBI:60033"/>
        <dbReference type="ChEBI" id="CHEBI:78435"/>
        <dbReference type="EC" id="2.4.99.28"/>
    </reaction>
</comment>
<evidence type="ECO:0000256" key="5">
    <source>
        <dbReference type="ARBA" id="ARBA00022676"/>
    </source>
</evidence>
<evidence type="ECO:0000256" key="9">
    <source>
        <dbReference type="ARBA" id="ARBA00022984"/>
    </source>
</evidence>
<protein>
    <submittedName>
        <fullName evidence="18">Membrane carboxypeptidase (Penicillin-binding protein)</fullName>
    </submittedName>
</protein>
<feature type="compositionally biased region" description="Pro residues" evidence="14">
    <location>
        <begin position="764"/>
        <end position="773"/>
    </location>
</feature>
<accession>A0A1H0GDI1</accession>
<comment type="similarity">
    <text evidence="1">In the C-terminal section; belongs to the transpeptidase family.</text>
</comment>
<feature type="region of interest" description="Disordered" evidence="14">
    <location>
        <begin position="1"/>
        <end position="38"/>
    </location>
</feature>
<evidence type="ECO:0000256" key="13">
    <source>
        <dbReference type="ARBA" id="ARBA00049902"/>
    </source>
</evidence>
<feature type="compositionally biased region" description="Pro residues" evidence="14">
    <location>
        <begin position="736"/>
        <end position="754"/>
    </location>
</feature>
<dbReference type="Proteomes" id="UP000199341">
    <property type="component" value="Unassembled WGS sequence"/>
</dbReference>
<evidence type="ECO:0000259" key="16">
    <source>
        <dbReference type="Pfam" id="PF00905"/>
    </source>
</evidence>
<keyword evidence="15" id="KW-0472">Membrane</keyword>
<feature type="compositionally biased region" description="Gly residues" evidence="14">
    <location>
        <begin position="12"/>
        <end position="24"/>
    </location>
</feature>
<dbReference type="InterPro" id="IPR001264">
    <property type="entry name" value="Glyco_trans_51"/>
</dbReference>
<evidence type="ECO:0000256" key="11">
    <source>
        <dbReference type="ARBA" id="ARBA00023316"/>
    </source>
</evidence>
<dbReference type="Pfam" id="PF00905">
    <property type="entry name" value="Transpeptidase"/>
    <property type="match status" value="1"/>
</dbReference>
<proteinExistence type="inferred from homology"/>
<dbReference type="PANTHER" id="PTHR32282:SF34">
    <property type="entry name" value="PENICILLIN-BINDING PROTEIN 1A"/>
    <property type="match status" value="1"/>
</dbReference>
<dbReference type="GO" id="GO:0008955">
    <property type="term" value="F:peptidoglycan glycosyltransferase activity"/>
    <property type="evidence" value="ECO:0007669"/>
    <property type="project" value="UniProtKB-EC"/>
</dbReference>
<evidence type="ECO:0000256" key="15">
    <source>
        <dbReference type="SAM" id="Phobius"/>
    </source>
</evidence>
<feature type="transmembrane region" description="Helical" evidence="15">
    <location>
        <begin position="51"/>
        <end position="73"/>
    </location>
</feature>
<dbReference type="SUPFAM" id="SSF56601">
    <property type="entry name" value="beta-lactamase/transpeptidase-like"/>
    <property type="match status" value="1"/>
</dbReference>
<feature type="compositionally biased region" description="Polar residues" evidence="14">
    <location>
        <begin position="432"/>
        <end position="441"/>
    </location>
</feature>
<evidence type="ECO:0000259" key="17">
    <source>
        <dbReference type="Pfam" id="PF00912"/>
    </source>
</evidence>
<evidence type="ECO:0000256" key="4">
    <source>
        <dbReference type="ARBA" id="ARBA00022670"/>
    </source>
</evidence>
<keyword evidence="8" id="KW-0133">Cell shape</keyword>
<keyword evidence="7" id="KW-0378">Hydrolase</keyword>
<dbReference type="InterPro" id="IPR050396">
    <property type="entry name" value="Glycosyltr_51/Transpeptidase"/>
</dbReference>
<comment type="similarity">
    <text evidence="2">In the N-terminal section; belongs to the glycosyltransferase 51 family.</text>
</comment>
<evidence type="ECO:0000256" key="10">
    <source>
        <dbReference type="ARBA" id="ARBA00023268"/>
    </source>
</evidence>
<dbReference type="InterPro" id="IPR001460">
    <property type="entry name" value="PCN-bd_Tpept"/>
</dbReference>
<dbReference type="GO" id="GO:0009002">
    <property type="term" value="F:serine-type D-Ala-D-Ala carboxypeptidase activity"/>
    <property type="evidence" value="ECO:0007669"/>
    <property type="project" value="UniProtKB-EC"/>
</dbReference>
<feature type="domain" description="Glycosyl transferase family 51" evidence="17">
    <location>
        <begin position="103"/>
        <end position="271"/>
    </location>
</feature>
<keyword evidence="15" id="KW-1133">Transmembrane helix</keyword>
<dbReference type="GO" id="GO:0030288">
    <property type="term" value="C:outer membrane-bounded periplasmic space"/>
    <property type="evidence" value="ECO:0007669"/>
    <property type="project" value="TreeGrafter"/>
</dbReference>
<dbReference type="FunFam" id="1.10.3810.10:FF:000001">
    <property type="entry name" value="Penicillin-binding protein 1A"/>
    <property type="match status" value="1"/>
</dbReference>
<dbReference type="GO" id="GO:0008658">
    <property type="term" value="F:penicillin binding"/>
    <property type="evidence" value="ECO:0007669"/>
    <property type="project" value="InterPro"/>
</dbReference>
<comment type="catalytic activity">
    <reaction evidence="12">
        <text>Preferential cleavage: (Ac)2-L-Lys-D-Ala-|-D-Ala. Also transpeptidation of peptidyl-alanyl moieties that are N-acyl substituents of D-alanine.</text>
        <dbReference type="EC" id="3.4.16.4"/>
    </reaction>
</comment>
<keyword evidence="9" id="KW-0573">Peptidoglycan synthesis</keyword>
<dbReference type="Gene3D" id="3.40.710.10">
    <property type="entry name" value="DD-peptidase/beta-lactamase superfamily"/>
    <property type="match status" value="1"/>
</dbReference>
<organism evidence="18 19">
    <name type="scientific">Actinacidiphila guanduensis</name>
    <dbReference type="NCBI Taxonomy" id="310781"/>
    <lineage>
        <taxon>Bacteria</taxon>
        <taxon>Bacillati</taxon>
        <taxon>Actinomycetota</taxon>
        <taxon>Actinomycetes</taxon>
        <taxon>Kitasatosporales</taxon>
        <taxon>Streptomycetaceae</taxon>
        <taxon>Actinacidiphila</taxon>
    </lineage>
</organism>
<evidence type="ECO:0000256" key="1">
    <source>
        <dbReference type="ARBA" id="ARBA00007090"/>
    </source>
</evidence>
<evidence type="ECO:0000256" key="6">
    <source>
        <dbReference type="ARBA" id="ARBA00022679"/>
    </source>
</evidence>